<name>A0A398AT51_BRACM</name>
<evidence type="ECO:0000313" key="2">
    <source>
        <dbReference type="Proteomes" id="UP000264353"/>
    </source>
</evidence>
<proteinExistence type="predicted"/>
<dbReference type="AlphaFoldDB" id="A0A398AT51"/>
<accession>A0A398AT51</accession>
<sequence length="90" mass="10262">ISEEFNVKEEELNKVKEIYHYDTLESAIQRLKSKTFKSEHMVIIIDFKIICGIKVAICKLSKGKEVVNDGYIVVSLEIMVVLDLIVCMVG</sequence>
<dbReference type="Proteomes" id="UP000264353">
    <property type="component" value="Chromosome A1"/>
</dbReference>
<dbReference type="EMBL" id="CM010628">
    <property type="protein sequence ID" value="RID80909.1"/>
    <property type="molecule type" value="Genomic_DNA"/>
</dbReference>
<protein>
    <submittedName>
        <fullName evidence="1">Uncharacterized protein</fullName>
    </submittedName>
</protein>
<organism evidence="1 2">
    <name type="scientific">Brassica campestris</name>
    <name type="common">Field mustard</name>
    <dbReference type="NCBI Taxonomy" id="3711"/>
    <lineage>
        <taxon>Eukaryota</taxon>
        <taxon>Viridiplantae</taxon>
        <taxon>Streptophyta</taxon>
        <taxon>Embryophyta</taxon>
        <taxon>Tracheophyta</taxon>
        <taxon>Spermatophyta</taxon>
        <taxon>Magnoliopsida</taxon>
        <taxon>eudicotyledons</taxon>
        <taxon>Gunneridae</taxon>
        <taxon>Pentapetalae</taxon>
        <taxon>rosids</taxon>
        <taxon>malvids</taxon>
        <taxon>Brassicales</taxon>
        <taxon>Brassicaceae</taxon>
        <taxon>Brassiceae</taxon>
        <taxon>Brassica</taxon>
    </lineage>
</organism>
<gene>
    <name evidence="1" type="ORF">BRARA_A03533</name>
</gene>
<reference evidence="1 2" key="1">
    <citation type="submission" date="2018-06" db="EMBL/GenBank/DDBJ databases">
        <title>WGS assembly of Brassica rapa FPsc.</title>
        <authorList>
            <person name="Bowman J."/>
            <person name="Kohchi T."/>
            <person name="Yamato K."/>
            <person name="Jenkins J."/>
            <person name="Shu S."/>
            <person name="Ishizaki K."/>
            <person name="Yamaoka S."/>
            <person name="Nishihama R."/>
            <person name="Nakamura Y."/>
            <person name="Berger F."/>
            <person name="Adam C."/>
            <person name="Aki S."/>
            <person name="Althoff F."/>
            <person name="Araki T."/>
            <person name="Arteaga-Vazquez M."/>
            <person name="Balasubrmanian S."/>
            <person name="Bauer D."/>
            <person name="Boehm C."/>
            <person name="Briginshaw L."/>
            <person name="Caballero-Perez J."/>
            <person name="Catarino B."/>
            <person name="Chen F."/>
            <person name="Chiyoda S."/>
            <person name="Chovatia M."/>
            <person name="Davies K."/>
            <person name="Delmans M."/>
            <person name="Demura T."/>
            <person name="Dierschke T."/>
            <person name="Dolan L."/>
            <person name="Dorantes-Acosta A."/>
            <person name="Eklund D."/>
            <person name="Florent S."/>
            <person name="Flores-Sandoval E."/>
            <person name="Fujiyama A."/>
            <person name="Fukuzawa H."/>
            <person name="Galik B."/>
            <person name="Grimanelli D."/>
            <person name="Grimwood J."/>
            <person name="Grossniklaus U."/>
            <person name="Hamada T."/>
            <person name="Haseloff J."/>
            <person name="Hetherington A."/>
            <person name="Higo A."/>
            <person name="Hirakawa Y."/>
            <person name="Hundley H."/>
            <person name="Ikeda Y."/>
            <person name="Inoue K."/>
            <person name="Inoue S."/>
            <person name="Ishida S."/>
            <person name="Jia Q."/>
            <person name="Kakita M."/>
            <person name="Kanazawa T."/>
            <person name="Kawai Y."/>
            <person name="Kawashima T."/>
            <person name="Kennedy M."/>
            <person name="Kinose K."/>
            <person name="Kinoshita T."/>
            <person name="Kohara Y."/>
            <person name="Koide E."/>
            <person name="Komatsu K."/>
            <person name="Kopischke S."/>
            <person name="Kubo M."/>
            <person name="Kyozuka J."/>
            <person name="Lagercrantz U."/>
            <person name="Lin S."/>
            <person name="Lindquist E."/>
            <person name="Lipzen A."/>
            <person name="Lu C."/>
            <person name="Luna E."/>
            <person name="Martienssen R."/>
            <person name="Minamino N."/>
            <person name="Mizutani M."/>
            <person name="Mizutani M."/>
            <person name="Mochizuki N."/>
            <person name="Monte I."/>
            <person name="Mosher R."/>
            <person name="Nagasaki H."/>
            <person name="Nakagami H."/>
            <person name="Naramoto S."/>
            <person name="Nishitani K."/>
            <person name="Ohtani M."/>
            <person name="Okamoto T."/>
            <person name="Okumura M."/>
            <person name="Phillips J."/>
            <person name="Pollak B."/>
            <person name="Reinders A."/>
            <person name="Roevekamp M."/>
            <person name="Sano R."/>
            <person name="Sawa S."/>
            <person name="Schmid M."/>
            <person name="Shirakawa M."/>
            <person name="Solano R."/>
            <person name="Spunde A."/>
            <person name="Suetsugu N."/>
            <person name="Sugano S."/>
            <person name="Sugiyama A."/>
            <person name="Sun R."/>
            <person name="Suzuki Y."/>
            <person name="Takenaka M."/>
            <person name="Takezawa D."/>
            <person name="Tomogane H."/>
            <person name="Tsuzuki M."/>
            <person name="Ueda T."/>
            <person name="Umeda M."/>
            <person name="Ward J."/>
            <person name="Watanabe Y."/>
            <person name="Yazaki K."/>
            <person name="Yokoyama R."/>
            <person name="Yoshitake Y."/>
            <person name="Yotsui I."/>
            <person name="Zachgo S."/>
            <person name="Schmutz J."/>
        </authorList>
    </citation>
    <scope>NUCLEOTIDE SEQUENCE [LARGE SCALE GENOMIC DNA]</scope>
    <source>
        <strain evidence="2">cv. B-3</strain>
    </source>
</reference>
<feature type="non-terminal residue" evidence="1">
    <location>
        <position position="1"/>
    </location>
</feature>
<evidence type="ECO:0000313" key="1">
    <source>
        <dbReference type="EMBL" id="RID80909.1"/>
    </source>
</evidence>